<dbReference type="EMBL" id="JAZAVJ010000055">
    <property type="protein sequence ID" value="KAK7417601.1"/>
    <property type="molecule type" value="Genomic_DNA"/>
</dbReference>
<dbReference type="CDD" id="cd00303">
    <property type="entry name" value="retropepsin_like"/>
    <property type="match status" value="2"/>
</dbReference>
<protein>
    <recommendedName>
        <fullName evidence="3">Peptidase A2 domain-containing protein</fullName>
    </recommendedName>
</protein>
<gene>
    <name evidence="1" type="ORF">QQX98_004422</name>
</gene>
<dbReference type="Pfam" id="PF13975">
    <property type="entry name" value="gag-asp_proteas"/>
    <property type="match status" value="1"/>
</dbReference>
<accession>A0ABR1HAK3</accession>
<keyword evidence="2" id="KW-1185">Reference proteome</keyword>
<evidence type="ECO:0008006" key="3">
    <source>
        <dbReference type="Google" id="ProtNLM"/>
    </source>
</evidence>
<organism evidence="1 2">
    <name type="scientific">Neonectria punicea</name>
    <dbReference type="NCBI Taxonomy" id="979145"/>
    <lineage>
        <taxon>Eukaryota</taxon>
        <taxon>Fungi</taxon>
        <taxon>Dikarya</taxon>
        <taxon>Ascomycota</taxon>
        <taxon>Pezizomycotina</taxon>
        <taxon>Sordariomycetes</taxon>
        <taxon>Hypocreomycetidae</taxon>
        <taxon>Hypocreales</taxon>
        <taxon>Nectriaceae</taxon>
        <taxon>Neonectria</taxon>
    </lineage>
</organism>
<dbReference type="InterPro" id="IPR021109">
    <property type="entry name" value="Peptidase_aspartic_dom_sf"/>
</dbReference>
<name>A0ABR1HAK3_9HYPO</name>
<evidence type="ECO:0000313" key="2">
    <source>
        <dbReference type="Proteomes" id="UP001498476"/>
    </source>
</evidence>
<comment type="caution">
    <text evidence="1">The sequence shown here is derived from an EMBL/GenBank/DDBJ whole genome shotgun (WGS) entry which is preliminary data.</text>
</comment>
<dbReference type="Proteomes" id="UP001498476">
    <property type="component" value="Unassembled WGS sequence"/>
</dbReference>
<reference evidence="1 2" key="1">
    <citation type="journal article" date="2025" name="Microbiol. Resour. Announc.">
        <title>Draft genome sequences for Neonectria magnoliae and Neonectria punicea, canker pathogens of Liriodendron tulipifera and Acer saccharum in West Virginia.</title>
        <authorList>
            <person name="Petronek H.M."/>
            <person name="Kasson M.T."/>
            <person name="Metheny A.M."/>
            <person name="Stauder C.M."/>
            <person name="Lovett B."/>
            <person name="Lynch S.C."/>
            <person name="Garnas J.R."/>
            <person name="Kasson L.R."/>
            <person name="Stajich J.E."/>
        </authorList>
    </citation>
    <scope>NUCLEOTIDE SEQUENCE [LARGE SCALE GENOMIC DNA]</scope>
    <source>
        <strain evidence="1 2">NRRL 64653</strain>
    </source>
</reference>
<proteinExistence type="predicted"/>
<dbReference type="Gene3D" id="2.40.70.10">
    <property type="entry name" value="Acid Proteases"/>
    <property type="match status" value="2"/>
</dbReference>
<dbReference type="SUPFAM" id="SSF50630">
    <property type="entry name" value="Acid proteases"/>
    <property type="match status" value="1"/>
</dbReference>
<sequence>MDIMPASRLIPPPPALSLLGTSFTSLRFSSPGRTFSAEGILNGIQVKANADTGASFNVISEHLASSLGLTPEPGTRREIRLPSGKKIFSPGKVKGLFKFGNEETSHDLSCVILEKASYPLVLGSKFLRLTRTFTKYMHRLQKVFASGLGLSLNLIGDEHELISGRLNGSRCFAVPDSGSDIMVLSGAYAKAHGLKVRRAPRHRHTVEFIDGSRELTDGVIKDLSWQFREGEVAILCDFHVINNLPVDAILSNALVDERNVFSRYDDILIQIDSAEDQSGVYNIRLADKSREEITRLEESFEDDSESLRPSNVHKELSFYSDIRYAVHG</sequence>
<evidence type="ECO:0000313" key="1">
    <source>
        <dbReference type="EMBL" id="KAK7417601.1"/>
    </source>
</evidence>